<dbReference type="Pfam" id="PF02386">
    <property type="entry name" value="TrkH"/>
    <property type="match status" value="1"/>
</dbReference>
<evidence type="ECO:0000256" key="9">
    <source>
        <dbReference type="SAM" id="Phobius"/>
    </source>
</evidence>
<keyword evidence="7" id="KW-0406">Ion transport</keyword>
<dbReference type="GO" id="GO:0008324">
    <property type="term" value="F:monoatomic cation transmembrane transporter activity"/>
    <property type="evidence" value="ECO:0007669"/>
    <property type="project" value="InterPro"/>
</dbReference>
<evidence type="ECO:0000256" key="4">
    <source>
        <dbReference type="ARBA" id="ARBA00022475"/>
    </source>
</evidence>
<feature type="transmembrane region" description="Helical" evidence="9">
    <location>
        <begin position="296"/>
        <end position="315"/>
    </location>
</feature>
<keyword evidence="3" id="KW-0813">Transport</keyword>
<dbReference type="EMBL" id="FOJA01000001">
    <property type="protein sequence ID" value="SEW24560.1"/>
    <property type="molecule type" value="Genomic_DNA"/>
</dbReference>
<keyword evidence="5 9" id="KW-0812">Transmembrane</keyword>
<evidence type="ECO:0000256" key="3">
    <source>
        <dbReference type="ARBA" id="ARBA00022448"/>
    </source>
</evidence>
<comment type="subcellular location">
    <subcellularLocation>
        <location evidence="1">Cell membrane</location>
        <topology evidence="1">Multi-pass membrane protein</topology>
    </subcellularLocation>
</comment>
<dbReference type="STRING" id="355548.SAMN04487945_2470"/>
<protein>
    <submittedName>
        <fullName evidence="10">Trk system potassium uptake protein TrkH</fullName>
    </submittedName>
</protein>
<accession>A0A1I0QC44</accession>
<dbReference type="PANTHER" id="PTHR32024">
    <property type="entry name" value="TRK SYSTEM POTASSIUM UPTAKE PROTEIN TRKG-RELATED"/>
    <property type="match status" value="1"/>
</dbReference>
<dbReference type="InterPro" id="IPR003445">
    <property type="entry name" value="Cat_transpt"/>
</dbReference>
<sequence>MAGRNDARLPADLRTIARDVGSLVLMEAGLMAVTTVVALGFGEYHAALACFLAAGVTAAVGGTANHVFADAPAPKMKHGMVIAASGWLLVAVFGALPFFLTAWLTPPAAMDAFVPAATDTASWDSLRVGGTTTLSSLAYFRDPLHAFFESMSGWTGSGLTMAIHEPSLPRTIQWWRSFIQWVGGVGVIVLTVSILARPGSGSYALYQSEAREEKIHPSVVSTVRTVWKLVVGYTGLSFALLFGAIYYSTSEYSQSLGLGEIAWQALNHAMTGLTTGGFSVTDNSIATYNSPLVETVLLPIMILGAIAFPVHYVVLRDRDLGELVSDLQTRWLLALLAVGVAVLSVQNILTVPSTTGAFATQSFLPFSVPSLDAAQLDAIRDSTFQWVSALSCTGFQSAPIGRWLAGAKVLVAGAMVVGGAAGSTVGGIKIIRAYTVLRGIFWQFSRVFLPESAVVTARIGDRTLDRESMEREFSEAAIVSLLWVVVLVATSVVLVNLTGAEFGYADALFEVASAQGNVGLSSGITGPSMSPIAEAMFTLNMWIGRLEIIPVLVFARAVISGLNP</sequence>
<comment type="similarity">
    <text evidence="2">Belongs to the TrkH potassium transport family.</text>
</comment>
<keyword evidence="4" id="KW-1003">Cell membrane</keyword>
<feature type="transmembrane region" description="Helical" evidence="9">
    <location>
        <begin position="476"/>
        <end position="497"/>
    </location>
</feature>
<evidence type="ECO:0000256" key="7">
    <source>
        <dbReference type="ARBA" id="ARBA00023065"/>
    </source>
</evidence>
<dbReference type="GO" id="GO:0005886">
    <property type="term" value="C:plasma membrane"/>
    <property type="evidence" value="ECO:0007669"/>
    <property type="project" value="UniProtKB-SubCell"/>
</dbReference>
<gene>
    <name evidence="10" type="ORF">SAMN04487945_2470</name>
</gene>
<feature type="transmembrane region" description="Helical" evidence="9">
    <location>
        <begin position="178"/>
        <end position="196"/>
    </location>
</feature>
<keyword evidence="8 9" id="KW-0472">Membrane</keyword>
<reference evidence="10 11" key="1">
    <citation type="submission" date="2016-10" db="EMBL/GenBank/DDBJ databases">
        <authorList>
            <person name="de Groot N.N."/>
        </authorList>
    </citation>
    <scope>NUCLEOTIDE SEQUENCE [LARGE SCALE GENOMIC DNA]</scope>
    <source>
        <strain evidence="10 11">CGMCC 1.5337</strain>
    </source>
</reference>
<evidence type="ECO:0000256" key="6">
    <source>
        <dbReference type="ARBA" id="ARBA00022989"/>
    </source>
</evidence>
<evidence type="ECO:0000313" key="11">
    <source>
        <dbReference type="Proteomes" id="UP000198518"/>
    </source>
</evidence>
<evidence type="ECO:0000256" key="1">
    <source>
        <dbReference type="ARBA" id="ARBA00004651"/>
    </source>
</evidence>
<evidence type="ECO:0000313" key="10">
    <source>
        <dbReference type="EMBL" id="SEW24560.1"/>
    </source>
</evidence>
<proteinExistence type="inferred from homology"/>
<dbReference type="OrthoDB" id="111943at2157"/>
<feature type="transmembrane region" description="Helical" evidence="9">
    <location>
        <begin position="46"/>
        <end position="68"/>
    </location>
</feature>
<dbReference type="RefSeq" id="WP_089669672.1">
    <property type="nucleotide sequence ID" value="NZ_FOJA01000001.1"/>
</dbReference>
<dbReference type="Proteomes" id="UP000198518">
    <property type="component" value="Unassembled WGS sequence"/>
</dbReference>
<keyword evidence="6 9" id="KW-1133">Transmembrane helix</keyword>
<evidence type="ECO:0000256" key="2">
    <source>
        <dbReference type="ARBA" id="ARBA00009137"/>
    </source>
</evidence>
<evidence type="ECO:0000256" key="5">
    <source>
        <dbReference type="ARBA" id="ARBA00022692"/>
    </source>
</evidence>
<dbReference type="AlphaFoldDB" id="A0A1I0QC44"/>
<keyword evidence="11" id="KW-1185">Reference proteome</keyword>
<feature type="transmembrane region" description="Helical" evidence="9">
    <location>
        <begin position="80"/>
        <end position="104"/>
    </location>
</feature>
<organism evidence="10 11">
    <name type="scientific">Halobacterium jilantaiense</name>
    <dbReference type="NCBI Taxonomy" id="355548"/>
    <lineage>
        <taxon>Archaea</taxon>
        <taxon>Methanobacteriati</taxon>
        <taxon>Methanobacteriota</taxon>
        <taxon>Stenosarchaea group</taxon>
        <taxon>Halobacteria</taxon>
        <taxon>Halobacteriales</taxon>
        <taxon>Halobacteriaceae</taxon>
        <taxon>Halobacterium</taxon>
    </lineage>
</organism>
<feature type="transmembrane region" description="Helical" evidence="9">
    <location>
        <begin position="226"/>
        <end position="247"/>
    </location>
</feature>
<feature type="transmembrane region" description="Helical" evidence="9">
    <location>
        <begin position="409"/>
        <end position="431"/>
    </location>
</feature>
<dbReference type="GO" id="GO:0030001">
    <property type="term" value="P:metal ion transport"/>
    <property type="evidence" value="ECO:0007669"/>
    <property type="project" value="UniProtKB-ARBA"/>
</dbReference>
<name>A0A1I0QC44_9EURY</name>
<evidence type="ECO:0000256" key="8">
    <source>
        <dbReference type="ARBA" id="ARBA00023136"/>
    </source>
</evidence>
<feature type="transmembrane region" description="Helical" evidence="9">
    <location>
        <begin position="327"/>
        <end position="349"/>
    </location>
</feature>
<dbReference type="PANTHER" id="PTHR32024:SF2">
    <property type="entry name" value="TRK SYSTEM POTASSIUM UPTAKE PROTEIN TRKG-RELATED"/>
    <property type="match status" value="1"/>
</dbReference>
<feature type="transmembrane region" description="Helical" evidence="9">
    <location>
        <begin position="20"/>
        <end position="40"/>
    </location>
</feature>